<evidence type="ECO:0000256" key="1">
    <source>
        <dbReference type="ARBA" id="ARBA00009991"/>
    </source>
</evidence>
<evidence type="ECO:0000313" key="8">
    <source>
        <dbReference type="Proteomes" id="UP000807342"/>
    </source>
</evidence>
<dbReference type="Pfam" id="PF04377">
    <property type="entry name" value="ATE_C"/>
    <property type="match status" value="1"/>
</dbReference>
<evidence type="ECO:0000256" key="3">
    <source>
        <dbReference type="ARBA" id="ARBA00022679"/>
    </source>
</evidence>
<feature type="domain" description="N-end aminoacyl transferase N-terminal" evidence="5">
    <location>
        <begin position="28"/>
        <end position="106"/>
    </location>
</feature>
<reference evidence="7" key="1">
    <citation type="submission" date="2020-11" db="EMBL/GenBank/DDBJ databases">
        <authorList>
            <consortium name="DOE Joint Genome Institute"/>
            <person name="Ahrendt S."/>
            <person name="Riley R."/>
            <person name="Andreopoulos W."/>
            <person name="Labutti K."/>
            <person name="Pangilinan J."/>
            <person name="Ruiz-Duenas F.J."/>
            <person name="Barrasa J.M."/>
            <person name="Sanchez-Garcia M."/>
            <person name="Camarero S."/>
            <person name="Miyauchi S."/>
            <person name="Serrano A."/>
            <person name="Linde D."/>
            <person name="Babiker R."/>
            <person name="Drula E."/>
            <person name="Ayuso-Fernandez I."/>
            <person name="Pacheco R."/>
            <person name="Padilla G."/>
            <person name="Ferreira P."/>
            <person name="Barriuso J."/>
            <person name="Kellner H."/>
            <person name="Castanera R."/>
            <person name="Alfaro M."/>
            <person name="Ramirez L."/>
            <person name="Pisabarro A.G."/>
            <person name="Kuo A."/>
            <person name="Tritt A."/>
            <person name="Lipzen A."/>
            <person name="He G."/>
            <person name="Yan M."/>
            <person name="Ng V."/>
            <person name="Cullen D."/>
            <person name="Martin F."/>
            <person name="Rosso M.-N."/>
            <person name="Henrissat B."/>
            <person name="Hibbett D."/>
            <person name="Martinez A.T."/>
            <person name="Grigoriev I.V."/>
        </authorList>
    </citation>
    <scope>NUCLEOTIDE SEQUENCE</scope>
    <source>
        <strain evidence="7">MF-IS2</strain>
    </source>
</reference>
<dbReference type="InterPro" id="IPR007471">
    <property type="entry name" value="N-end_Aminoacyl_Trfase_N"/>
</dbReference>
<name>A0A9P6C522_9AGAR</name>
<dbReference type="OrthoDB" id="74183at2759"/>
<proteinExistence type="inferred from homology"/>
<evidence type="ECO:0000259" key="5">
    <source>
        <dbReference type="Pfam" id="PF04376"/>
    </source>
</evidence>
<keyword evidence="4" id="KW-0012">Acyltransferase</keyword>
<comment type="caution">
    <text evidence="7">The sequence shown here is derived from an EMBL/GenBank/DDBJ whole genome shotgun (WGS) entry which is preliminary data.</text>
</comment>
<dbReference type="EMBL" id="MU151071">
    <property type="protein sequence ID" value="KAF9452451.1"/>
    <property type="molecule type" value="Genomic_DNA"/>
</dbReference>
<dbReference type="PANTHER" id="PTHR21367">
    <property type="entry name" value="ARGININE-TRNA-PROTEIN TRANSFERASE 1"/>
    <property type="match status" value="1"/>
</dbReference>
<evidence type="ECO:0000259" key="6">
    <source>
        <dbReference type="Pfam" id="PF04377"/>
    </source>
</evidence>
<dbReference type="InterPro" id="IPR007472">
    <property type="entry name" value="N-end_Aminoacyl_Trfase_C"/>
</dbReference>
<organism evidence="7 8">
    <name type="scientific">Macrolepiota fuliginosa MF-IS2</name>
    <dbReference type="NCBI Taxonomy" id="1400762"/>
    <lineage>
        <taxon>Eukaryota</taxon>
        <taxon>Fungi</taxon>
        <taxon>Dikarya</taxon>
        <taxon>Basidiomycota</taxon>
        <taxon>Agaricomycotina</taxon>
        <taxon>Agaricomycetes</taxon>
        <taxon>Agaricomycetidae</taxon>
        <taxon>Agaricales</taxon>
        <taxon>Agaricineae</taxon>
        <taxon>Agaricaceae</taxon>
        <taxon>Macrolepiota</taxon>
    </lineage>
</organism>
<dbReference type="Pfam" id="PF04376">
    <property type="entry name" value="ATE_N"/>
    <property type="match status" value="1"/>
</dbReference>
<accession>A0A9P6C522</accession>
<dbReference type="PANTHER" id="PTHR21367:SF1">
    <property type="entry name" value="ARGINYL-TRNA--PROTEIN TRANSFERASE 1"/>
    <property type="match status" value="1"/>
</dbReference>
<keyword evidence="8" id="KW-1185">Reference proteome</keyword>
<evidence type="ECO:0000256" key="4">
    <source>
        <dbReference type="ARBA" id="ARBA00023315"/>
    </source>
</evidence>
<gene>
    <name evidence="7" type="ORF">P691DRAFT_828461</name>
</gene>
<dbReference type="EC" id="2.3.2.8" evidence="2"/>
<comment type="similarity">
    <text evidence="1">Belongs to the R-transferase family.</text>
</comment>
<sequence length="429" mass="49751">MTSKYITLITNEDEQIKSIGTPFGRSSSTCGYCSPPGERSGAYSSYHVAGLNTTKLTCEVYQKMIDRGWRRSGIWCYKPDLRISCCPQYTVKLDASVYKPSKSQRKIINRWSRYVLKGKEGEMMETGTNQKNPEPKGKEQVFDLVKAIHAAEESFHKEEHPAHRFETSLEPASFTEEKYQLYVRYQRDIHNDLQNTPRGFERFLVTSPLRFEEIPYPSVPPGHLPRKYGSYHQLYRLDGNLIAVAVLDILPCCVSSVYFMYDKAWEEFSLGKLSAMREVSLAREIHEAGISDMRYLYMGFYIESCQKMRYKGEYAPSYLLDPEAYDWHPLESCRPLLQQNRYACFSNPSHSIQADAPKEFIDRKPPRLVDRAILENIRILAQAPSPDLCKYLIPVYRTRLWKHENVREEYEACVEGLGKEVAQKLVFNL</sequence>
<dbReference type="AlphaFoldDB" id="A0A9P6C522"/>
<dbReference type="GO" id="GO:0004057">
    <property type="term" value="F:arginyl-tRNA--protein transferase activity"/>
    <property type="evidence" value="ECO:0007669"/>
    <property type="project" value="UniProtKB-EC"/>
</dbReference>
<evidence type="ECO:0000313" key="7">
    <source>
        <dbReference type="EMBL" id="KAF9452451.1"/>
    </source>
</evidence>
<keyword evidence="3" id="KW-0808">Transferase</keyword>
<dbReference type="InterPro" id="IPR030700">
    <property type="entry name" value="N-end_Aminoacyl_Trfase"/>
</dbReference>
<evidence type="ECO:0000256" key="2">
    <source>
        <dbReference type="ARBA" id="ARBA00012025"/>
    </source>
</evidence>
<feature type="domain" description="N-end rule aminoacyl transferase C-terminal" evidence="6">
    <location>
        <begin position="177"/>
        <end position="321"/>
    </location>
</feature>
<dbReference type="Proteomes" id="UP000807342">
    <property type="component" value="Unassembled WGS sequence"/>
</dbReference>
<dbReference type="GO" id="GO:0005737">
    <property type="term" value="C:cytoplasm"/>
    <property type="evidence" value="ECO:0007669"/>
    <property type="project" value="TreeGrafter"/>
</dbReference>
<protein>
    <recommendedName>
        <fullName evidence="2">arginyltransferase</fullName>
        <ecNumber evidence="2">2.3.2.8</ecNumber>
    </recommendedName>
</protein>